<dbReference type="EMBL" id="JBHLXG010000010">
    <property type="protein sequence ID" value="MFC0227012.1"/>
    <property type="molecule type" value="Genomic_DNA"/>
</dbReference>
<proteinExistence type="inferred from homology"/>
<evidence type="ECO:0000259" key="5">
    <source>
        <dbReference type="PROSITE" id="PS50931"/>
    </source>
</evidence>
<dbReference type="Gene3D" id="1.10.10.10">
    <property type="entry name" value="Winged helix-like DNA-binding domain superfamily/Winged helix DNA-binding domain"/>
    <property type="match status" value="1"/>
</dbReference>
<dbReference type="Proteomes" id="UP001589792">
    <property type="component" value="Unassembled WGS sequence"/>
</dbReference>
<dbReference type="RefSeq" id="WP_380675159.1">
    <property type="nucleotide sequence ID" value="NZ_CP173186.1"/>
</dbReference>
<dbReference type="Pfam" id="PF00126">
    <property type="entry name" value="HTH_1"/>
    <property type="match status" value="1"/>
</dbReference>
<dbReference type="InterPro" id="IPR036388">
    <property type="entry name" value="WH-like_DNA-bd_sf"/>
</dbReference>
<comment type="caution">
    <text evidence="6">The sequence shown here is derived from an EMBL/GenBank/DDBJ whole genome shotgun (WGS) entry which is preliminary data.</text>
</comment>
<dbReference type="InterPro" id="IPR058163">
    <property type="entry name" value="LysR-type_TF_proteobact-type"/>
</dbReference>
<dbReference type="Pfam" id="PF03466">
    <property type="entry name" value="LysR_substrate"/>
    <property type="match status" value="1"/>
</dbReference>
<comment type="similarity">
    <text evidence="1">Belongs to the LysR transcriptional regulatory family.</text>
</comment>
<evidence type="ECO:0000256" key="2">
    <source>
        <dbReference type="ARBA" id="ARBA00023015"/>
    </source>
</evidence>
<organism evidence="6 7">
    <name type="scientific">Serratia aquatilis</name>
    <dbReference type="NCBI Taxonomy" id="1737515"/>
    <lineage>
        <taxon>Bacteria</taxon>
        <taxon>Pseudomonadati</taxon>
        <taxon>Pseudomonadota</taxon>
        <taxon>Gammaproteobacteria</taxon>
        <taxon>Enterobacterales</taxon>
        <taxon>Yersiniaceae</taxon>
        <taxon>Serratia</taxon>
    </lineage>
</organism>
<evidence type="ECO:0000313" key="6">
    <source>
        <dbReference type="EMBL" id="MFC0227012.1"/>
    </source>
</evidence>
<dbReference type="PRINTS" id="PR00039">
    <property type="entry name" value="HTHLYSR"/>
</dbReference>
<dbReference type="Gene3D" id="3.40.190.290">
    <property type="match status" value="1"/>
</dbReference>
<dbReference type="SUPFAM" id="SSF46785">
    <property type="entry name" value="Winged helix' DNA-binding domain"/>
    <property type="match status" value="1"/>
</dbReference>
<dbReference type="InterPro" id="IPR000847">
    <property type="entry name" value="LysR_HTH_N"/>
</dbReference>
<evidence type="ECO:0000256" key="1">
    <source>
        <dbReference type="ARBA" id="ARBA00009437"/>
    </source>
</evidence>
<dbReference type="InterPro" id="IPR036390">
    <property type="entry name" value="WH_DNA-bd_sf"/>
</dbReference>
<keyword evidence="2" id="KW-0805">Transcription regulation</keyword>
<sequence length="313" mass="34273">MDKFGDFATYISVYETGAFSAAARRLNVGQPAVSKAIARLEQQLNTRLLLRSTHGLRPTEAGQQFYLRARRILQDVAETESAISGSAEVLTGRLRVSSASVFARLIELADLTGFLQSNPALAMDLLLDEGELGLIEEGIDIALRIGDLPDSAFTARKLGVAQQYVIGAPAYFERAGIPETPRELLRHEMVIQPRSLVAEQWVFTRQQHRQEVVLLGRVRVSAAECLREMVIAGFGATIACEGLFRREIANGSVVAVLADWQLPPLPLWAVFPSGHFIPAKARAFADFVQLLLTNAGTHKGLDELKQANPCLVL</sequence>
<feature type="domain" description="HTH lysR-type" evidence="5">
    <location>
        <begin position="1"/>
        <end position="59"/>
    </location>
</feature>
<dbReference type="PANTHER" id="PTHR30537">
    <property type="entry name" value="HTH-TYPE TRANSCRIPTIONAL REGULATOR"/>
    <property type="match status" value="1"/>
</dbReference>
<protein>
    <submittedName>
        <fullName evidence="6">LysR family transcriptional regulator</fullName>
    </submittedName>
</protein>
<dbReference type="InterPro" id="IPR005119">
    <property type="entry name" value="LysR_subst-bd"/>
</dbReference>
<evidence type="ECO:0000313" key="7">
    <source>
        <dbReference type="Proteomes" id="UP001589792"/>
    </source>
</evidence>
<evidence type="ECO:0000256" key="3">
    <source>
        <dbReference type="ARBA" id="ARBA00023125"/>
    </source>
</evidence>
<keyword evidence="7" id="KW-1185">Reference proteome</keyword>
<reference evidence="6 7" key="1">
    <citation type="submission" date="2024-09" db="EMBL/GenBank/DDBJ databases">
        <authorList>
            <person name="Sun Q."/>
            <person name="Mori K."/>
        </authorList>
    </citation>
    <scope>NUCLEOTIDE SEQUENCE [LARGE SCALE GENOMIC DNA]</scope>
    <source>
        <strain evidence="6 7">CCM 8626</strain>
    </source>
</reference>
<evidence type="ECO:0000256" key="4">
    <source>
        <dbReference type="ARBA" id="ARBA00023163"/>
    </source>
</evidence>
<dbReference type="CDD" id="cd08422">
    <property type="entry name" value="PBP2_CrgA_like"/>
    <property type="match status" value="1"/>
</dbReference>
<name>A0ABV6EDD0_9GAMM</name>
<keyword evidence="3" id="KW-0238">DNA-binding</keyword>
<dbReference type="SUPFAM" id="SSF53850">
    <property type="entry name" value="Periplasmic binding protein-like II"/>
    <property type="match status" value="1"/>
</dbReference>
<gene>
    <name evidence="6" type="ORF">ACFFJ3_10940</name>
</gene>
<dbReference type="PROSITE" id="PS50931">
    <property type="entry name" value="HTH_LYSR"/>
    <property type="match status" value="1"/>
</dbReference>
<accession>A0ABV6EDD0</accession>
<keyword evidence="4" id="KW-0804">Transcription</keyword>
<dbReference type="PANTHER" id="PTHR30537:SF5">
    <property type="entry name" value="HTH-TYPE TRANSCRIPTIONAL ACTIVATOR TTDR-RELATED"/>
    <property type="match status" value="1"/>
</dbReference>